<name>A0ABQ0MWI7_9GAMM</name>
<gene>
    <name evidence="1" type="ORF">MTCD1_02323</name>
</gene>
<accession>A0ABQ0MWI7</accession>
<keyword evidence="2" id="KW-1185">Reference proteome</keyword>
<comment type="caution">
    <text evidence="1">The sequence shown here is derived from an EMBL/GenBank/DDBJ whole genome shotgun (WGS) entry which is preliminary data.</text>
</comment>
<protein>
    <submittedName>
        <fullName evidence="1">Uncharacterized protein</fullName>
    </submittedName>
</protein>
<dbReference type="EMBL" id="BDQM01000018">
    <property type="protein sequence ID" value="GAW96703.1"/>
    <property type="molecule type" value="Genomic_DNA"/>
</dbReference>
<sequence>MINSLGLYSSVFNNNLTVAQQNTSEIEAIIENHTENSVKSEGSAGIATNNLFLSSRAQKINAISSEFFSGAQLTLDDVGKLKEKLYQFGLISKGDYAALTSDTVNEQNSAVSEKMSTTTLTSYIGDFIERLNKEDVDEETQGDDVVTESETIVALTAALNIAKDILANVEEQKHKADFKSSLQGVLALLKYTINDQSFAGLPLDDQIGLSKVHQALEIVDHLSPQRLNNDKVNQYIELSFR</sequence>
<dbReference type="RefSeq" id="WP_057182874.1">
    <property type="nucleotide sequence ID" value="NZ_BDQM01000018.1"/>
</dbReference>
<evidence type="ECO:0000313" key="1">
    <source>
        <dbReference type="EMBL" id="GAW96703.1"/>
    </source>
</evidence>
<reference evidence="1 2" key="1">
    <citation type="submission" date="2017-06" db="EMBL/GenBank/DDBJ databases">
        <title>Whole Genome Sequences of Colwellia marinimaniae MTCD1.</title>
        <authorList>
            <person name="Kusumoto H."/>
            <person name="Inoue M."/>
            <person name="Tanikawa K."/>
            <person name="Maeji H."/>
            <person name="Cameron J.H."/>
            <person name="Bartlett D.H."/>
        </authorList>
    </citation>
    <scope>NUCLEOTIDE SEQUENCE [LARGE SCALE GENOMIC DNA]</scope>
    <source>
        <strain evidence="1 2">MTCD1</strain>
    </source>
</reference>
<dbReference type="Proteomes" id="UP000197068">
    <property type="component" value="Unassembled WGS sequence"/>
</dbReference>
<organism evidence="1 2">
    <name type="scientific">Colwellia marinimaniae</name>
    <dbReference type="NCBI Taxonomy" id="1513592"/>
    <lineage>
        <taxon>Bacteria</taxon>
        <taxon>Pseudomonadati</taxon>
        <taxon>Pseudomonadota</taxon>
        <taxon>Gammaproteobacteria</taxon>
        <taxon>Alteromonadales</taxon>
        <taxon>Colwelliaceae</taxon>
        <taxon>Colwellia</taxon>
    </lineage>
</organism>
<proteinExistence type="predicted"/>
<evidence type="ECO:0000313" key="2">
    <source>
        <dbReference type="Proteomes" id="UP000197068"/>
    </source>
</evidence>